<comment type="caution">
    <text evidence="1">The sequence shown here is derived from an EMBL/GenBank/DDBJ whole genome shotgun (WGS) entry which is preliminary data.</text>
</comment>
<keyword evidence="2" id="KW-1185">Reference proteome</keyword>
<reference evidence="1 2" key="1">
    <citation type="submission" date="2017-12" db="EMBL/GenBank/DDBJ databases">
        <title>The genome sequence of Caulobacter sp. 410.</title>
        <authorList>
            <person name="Gao J."/>
            <person name="Mao X."/>
            <person name="Sun J."/>
        </authorList>
    </citation>
    <scope>NUCLEOTIDE SEQUENCE [LARGE SCALE GENOMIC DNA]</scope>
    <source>
        <strain evidence="1 2">410</strain>
    </source>
</reference>
<dbReference type="AlphaFoldDB" id="A0A2N5DQ43"/>
<sequence length="439" mass="48166">MASPPSLQDEALQTIVARAYGGGRRQDYLAFNAVFEGVMQASLGMLVGGDDEPMLVLVDGAFRLVEAEGPDAVLKIVAALFLALPGNRDLRLWVGGRSPEVLALVTEADFLAAERAAQGERVAVISNVLDGIRERGLSQKIGQLARDDLGLVDQNLRRLSFAKRVHDILHTVQTSSYAELGPLLASGAALTFETVSTVKMHVWSLKQALGQLEEHLADTVDVDRAWVDDFKAAIGQIEQGQADPDALREGLFTLRGILRMQLIAYDQQIVAAADRIPFNDVLKFLQDNAKLEIFSSPAALQALDAASHELVNLDLVLRQTLSLHRYWQGVDAELWLLERELEASEPSRAMLKAHWSTLSRALDTLRRTAPDMWDANMDGARLYVDESLAGAAPGAAVSALRTFVRIGRLQFFGVDKAVLDQCNRISALRRPIEELLKET</sequence>
<dbReference type="Proteomes" id="UP000234479">
    <property type="component" value="Unassembled WGS sequence"/>
</dbReference>
<evidence type="ECO:0000313" key="1">
    <source>
        <dbReference type="EMBL" id="PLR28183.1"/>
    </source>
</evidence>
<accession>A0A2N5DQ43</accession>
<proteinExistence type="predicted"/>
<organism evidence="1 2">
    <name type="scientific">Caulobacter zeae</name>
    <dbReference type="NCBI Taxonomy" id="2055137"/>
    <lineage>
        <taxon>Bacteria</taxon>
        <taxon>Pseudomonadati</taxon>
        <taxon>Pseudomonadota</taxon>
        <taxon>Alphaproteobacteria</taxon>
        <taxon>Caulobacterales</taxon>
        <taxon>Caulobacteraceae</taxon>
        <taxon>Caulobacter</taxon>
    </lineage>
</organism>
<gene>
    <name evidence="1" type="ORF">SGCZBJ_04025</name>
</gene>
<dbReference type="EMBL" id="PJRS01000010">
    <property type="protein sequence ID" value="PLR28183.1"/>
    <property type="molecule type" value="Genomic_DNA"/>
</dbReference>
<protein>
    <submittedName>
        <fullName evidence="1">Uncharacterized protein</fullName>
    </submittedName>
</protein>
<dbReference type="RefSeq" id="WP_101716736.1">
    <property type="nucleotide sequence ID" value="NZ_PJRS01000010.1"/>
</dbReference>
<evidence type="ECO:0000313" key="2">
    <source>
        <dbReference type="Proteomes" id="UP000234479"/>
    </source>
</evidence>
<name>A0A2N5DQ43_9CAUL</name>